<reference evidence="2" key="1">
    <citation type="journal article" date="2021" name="Proc. Natl. Acad. Sci. U.S.A.">
        <title>A Catalog of Tens of Thousands of Viruses from Human Metagenomes Reveals Hidden Associations with Chronic Diseases.</title>
        <authorList>
            <person name="Tisza M.J."/>
            <person name="Buck C.B."/>
        </authorList>
    </citation>
    <scope>NUCLEOTIDE SEQUENCE</scope>
    <source>
        <strain evidence="2">CtYsL76</strain>
    </source>
</reference>
<dbReference type="EMBL" id="BK015689">
    <property type="protein sequence ID" value="DAE19973.1"/>
    <property type="molecule type" value="Genomic_DNA"/>
</dbReference>
<evidence type="ECO:0000313" key="2">
    <source>
        <dbReference type="EMBL" id="DAE19973.1"/>
    </source>
</evidence>
<proteinExistence type="predicted"/>
<evidence type="ECO:0000256" key="1">
    <source>
        <dbReference type="SAM" id="MobiDB-lite"/>
    </source>
</evidence>
<sequence length="54" mass="6011">MEIYYIGKYDSYYNGYNCTIGGSTPGSGSTHPSYGKKLSEEHKTKLKQSVSRVV</sequence>
<name>A0A8S5QMJ5_9CAUD</name>
<accession>A0A8S5QMJ5</accession>
<protein>
    <submittedName>
        <fullName evidence="2">Uncharacterized protein</fullName>
    </submittedName>
</protein>
<feature type="region of interest" description="Disordered" evidence="1">
    <location>
        <begin position="25"/>
        <end position="54"/>
    </location>
</feature>
<organism evidence="2">
    <name type="scientific">CrAss-like virus sp. ctYsL76</name>
    <dbReference type="NCBI Taxonomy" id="2826826"/>
    <lineage>
        <taxon>Viruses</taxon>
        <taxon>Duplodnaviria</taxon>
        <taxon>Heunggongvirae</taxon>
        <taxon>Uroviricota</taxon>
        <taxon>Caudoviricetes</taxon>
        <taxon>Crassvirales</taxon>
    </lineage>
</organism>